<feature type="region of interest" description="Disordered" evidence="1">
    <location>
        <begin position="162"/>
        <end position="183"/>
    </location>
</feature>
<protein>
    <recommendedName>
        <fullName evidence="5">Tetratricopeptide repeat</fullName>
    </recommendedName>
</protein>
<reference evidence="3 4" key="2">
    <citation type="submission" date="2015-01" db="EMBL/GenBank/DDBJ databases">
        <title>Complete genome sequence of Pyrinomonas methylaliphatogenes type strain K22T.</title>
        <authorList>
            <person name="Lee K.C.Y."/>
            <person name="Power J.F."/>
            <person name="Dunfield P.F."/>
            <person name="Morgan X.C."/>
            <person name="Huttenhower C."/>
            <person name="Stott M.B."/>
        </authorList>
    </citation>
    <scope>NUCLEOTIDE SEQUENCE [LARGE SCALE GENOMIC DNA]</scope>
    <source>
        <strain evidence="3 4">K22</strain>
    </source>
</reference>
<dbReference type="RefSeq" id="WP_041975964.1">
    <property type="nucleotide sequence ID" value="NZ_CBXV010000005.1"/>
</dbReference>
<proteinExistence type="predicted"/>
<feature type="region of interest" description="Disordered" evidence="1">
    <location>
        <begin position="360"/>
        <end position="386"/>
    </location>
</feature>
<feature type="compositionally biased region" description="Basic and acidic residues" evidence="1">
    <location>
        <begin position="360"/>
        <end position="376"/>
    </location>
</feature>
<evidence type="ECO:0000256" key="2">
    <source>
        <dbReference type="SAM" id="SignalP"/>
    </source>
</evidence>
<evidence type="ECO:0000313" key="4">
    <source>
        <dbReference type="Proteomes" id="UP000031518"/>
    </source>
</evidence>
<feature type="chain" id="PRO_5002123072" description="Tetratricopeptide repeat" evidence="2">
    <location>
        <begin position="19"/>
        <end position="606"/>
    </location>
</feature>
<name>A0A0B6WZA3_9BACT</name>
<accession>A0A0B6WZA3</accession>
<dbReference type="EMBL" id="CBXV010000005">
    <property type="protein sequence ID" value="CDM65599.1"/>
    <property type="molecule type" value="Genomic_DNA"/>
</dbReference>
<evidence type="ECO:0008006" key="5">
    <source>
        <dbReference type="Google" id="ProtNLM"/>
    </source>
</evidence>
<evidence type="ECO:0000256" key="1">
    <source>
        <dbReference type="SAM" id="MobiDB-lite"/>
    </source>
</evidence>
<dbReference type="Proteomes" id="UP000031518">
    <property type="component" value="Unassembled WGS sequence"/>
</dbReference>
<feature type="region of interest" description="Disordered" evidence="1">
    <location>
        <begin position="22"/>
        <end position="48"/>
    </location>
</feature>
<keyword evidence="4" id="KW-1185">Reference proteome</keyword>
<organism evidence="3 4">
    <name type="scientific">Pyrinomonas methylaliphatogenes</name>
    <dbReference type="NCBI Taxonomy" id="454194"/>
    <lineage>
        <taxon>Bacteria</taxon>
        <taxon>Pseudomonadati</taxon>
        <taxon>Acidobacteriota</taxon>
        <taxon>Blastocatellia</taxon>
        <taxon>Blastocatellales</taxon>
        <taxon>Pyrinomonadaceae</taxon>
        <taxon>Pyrinomonas</taxon>
    </lineage>
</organism>
<sequence precursor="true">MRVWYLIMAAIFSPLAQVALGQTTATPKQPPRSAERQKAPPSAQELERRAKRDFALSLIVSLADEAVKYEDRVIGVRVQIKAADLLWEADPERSRAIFRRAWKMATEIEDAERQAIEEKKKKFFSGESKIGFIPLPPNLRGEILQAVALRDRKLAEELLASLENKTPEEEEQSNRSFDPTDPDLATERRLELALYLLEKGETERAVAVADPALTRPTMQGVIFLIALRKAAPAAADARFSALVKRLLSDPMADAASLSLLSSYVFTPNVLAAVTANGTIVQKLDRPQENWNIPEGLRRDFLLAAAQILLRPPQTMTTAEISSAFFALRRLLPFFQQYLPDKLPAVQAQMNLLAQNASSSARERTEQFAEEGIKPESDANSTETDGVRAADLARSRAARAAAMKGELKARELAEQISDPSLKEQILAFVEVALISKLIEQRQPDKAMELLRKANIAPLHRIWFLTEIATLLGKERGLEARELLEMALAEARKASREEQWKAPALSAIANAYFGYDKLRAWQIAAEAVETANAATFFKVEPEISILTKTDDEISIYKLKAPSLSLAALFAQLALDDLYQATSLARNIKDEQQRSLSLLAVAASQLKKG</sequence>
<evidence type="ECO:0000313" key="3">
    <source>
        <dbReference type="EMBL" id="CDM65599.1"/>
    </source>
</evidence>
<reference evidence="3 4" key="1">
    <citation type="submission" date="2013-12" db="EMBL/GenBank/DDBJ databases">
        <authorList>
            <person name="Stott M."/>
        </authorList>
    </citation>
    <scope>NUCLEOTIDE SEQUENCE [LARGE SCALE GENOMIC DNA]</scope>
    <source>
        <strain evidence="3 4">K22</strain>
    </source>
</reference>
<dbReference type="AlphaFoldDB" id="A0A0B6WZA3"/>
<feature type="signal peptide" evidence="2">
    <location>
        <begin position="1"/>
        <end position="18"/>
    </location>
</feature>
<gene>
    <name evidence="3" type="ORF">PYK22_01604</name>
</gene>
<keyword evidence="2" id="KW-0732">Signal</keyword>